<dbReference type="RefSeq" id="WP_226609689.1">
    <property type="nucleotide sequence ID" value="NZ_JAJAQI010000024.1"/>
</dbReference>
<dbReference type="Gene3D" id="3.40.50.2000">
    <property type="entry name" value="Glycogen Phosphorylase B"/>
    <property type="match status" value="2"/>
</dbReference>
<evidence type="ECO:0000256" key="4">
    <source>
        <dbReference type="ARBA" id="ARBA00038858"/>
    </source>
</evidence>
<dbReference type="SUPFAM" id="SSF53756">
    <property type="entry name" value="UDP-Glycosyltransferase/glycogen phosphorylase"/>
    <property type="match status" value="1"/>
</dbReference>
<sequence>MTSSTVLCVVGTRPEAIKMAPIVHALRRRRGLEVRLLLTGQHRDLLDQALASFGLRGDIDLDLMRENQSLSGLVARILDGIDPLLERSPPALVLAQGDTSTVMATAIACFHRRIPFGHVEAGLRTGDLQHPFPEEFNRIVAGRAATLNFAPTEGARRALLREGVAPETVHVTGNTVIDALLEVARGRPALPPGLPRQGRLVLMTLHRRESFGPPAEQVLSAVRRLCAAFPDLHVLYPVHPNPNVRDLAHAVLGGHPQVTLTEPLGYPALVAAMQRCTLVLTDSGGLQEEAPALGKPVLVLRDVTERPEAVELGVARLVGTDPDRILAEAGTLLTSPAAYAAMAKGVSPYGDGRASERIATLVAAAIRPHRATRRPAAPHAALAQPPMPLPLADGAPAQ</sequence>
<dbReference type="GO" id="GO:0008761">
    <property type="term" value="F:UDP-N-acetylglucosamine 2-epimerase activity"/>
    <property type="evidence" value="ECO:0007669"/>
    <property type="project" value="UniProtKB-EC"/>
</dbReference>
<comment type="catalytic activity">
    <reaction evidence="2">
        <text>UDP-N-acetyl-alpha-D-glucosamine = UDP-N-acetyl-alpha-D-mannosamine</text>
        <dbReference type="Rhea" id="RHEA:17213"/>
        <dbReference type="ChEBI" id="CHEBI:57705"/>
        <dbReference type="ChEBI" id="CHEBI:68623"/>
        <dbReference type="EC" id="5.1.3.14"/>
    </reaction>
</comment>
<protein>
    <recommendedName>
        <fullName evidence="4">UDP-N-acetylglucosamine 2-epimerase (non-hydrolyzing)</fullName>
        <ecNumber evidence="4">5.1.3.14</ecNumber>
    </recommendedName>
</protein>
<dbReference type="EMBL" id="JAJAQI010000024">
    <property type="protein sequence ID" value="MCB4823234.1"/>
    <property type="molecule type" value="Genomic_DNA"/>
</dbReference>
<comment type="caution">
    <text evidence="8">The sequence shown here is derived from an EMBL/GenBank/DDBJ whole genome shotgun (WGS) entry which is preliminary data.</text>
</comment>
<dbReference type="CDD" id="cd03786">
    <property type="entry name" value="GTB_UDP-GlcNAc_2-Epimerase"/>
    <property type="match status" value="1"/>
</dbReference>
<feature type="compositionally biased region" description="Low complexity" evidence="6">
    <location>
        <begin position="374"/>
        <end position="384"/>
    </location>
</feature>
<evidence type="ECO:0000313" key="8">
    <source>
        <dbReference type="EMBL" id="MCB4823234.1"/>
    </source>
</evidence>
<dbReference type="InterPro" id="IPR003331">
    <property type="entry name" value="UDP_GlcNAc_Epimerase_2_dom"/>
</dbReference>
<dbReference type="AlphaFoldDB" id="A0A9X1IEJ1"/>
<dbReference type="EC" id="5.1.3.14" evidence="4"/>
<name>A0A9X1IEJ1_9PROT</name>
<proteinExistence type="inferred from homology"/>
<dbReference type="NCBIfam" id="TIGR00236">
    <property type="entry name" value="wecB"/>
    <property type="match status" value="1"/>
</dbReference>
<reference evidence="8" key="1">
    <citation type="submission" date="2021-10" db="EMBL/GenBank/DDBJ databases">
        <title>Roseicella aerolatum sp. nov., isolated from aerosols of e-waste dismantling site.</title>
        <authorList>
            <person name="Qin T."/>
        </authorList>
    </citation>
    <scope>NUCLEOTIDE SEQUENCE</scope>
    <source>
        <strain evidence="8">GB24</strain>
    </source>
</reference>
<dbReference type="Pfam" id="PF02350">
    <property type="entry name" value="Epimerase_2"/>
    <property type="match status" value="1"/>
</dbReference>
<gene>
    <name evidence="8" type="primary">wecB</name>
    <name evidence="8" type="ORF">LHA35_15980</name>
</gene>
<accession>A0A9X1IEJ1</accession>
<dbReference type="PANTHER" id="PTHR43174:SF2">
    <property type="entry name" value="UDP-N-ACETYLGLUCOSAMINE 2-EPIMERASE"/>
    <property type="match status" value="1"/>
</dbReference>
<evidence type="ECO:0000256" key="5">
    <source>
        <dbReference type="RuleBase" id="RU003513"/>
    </source>
</evidence>
<evidence type="ECO:0000256" key="6">
    <source>
        <dbReference type="SAM" id="MobiDB-lite"/>
    </source>
</evidence>
<feature type="domain" description="UDP-N-acetylglucosamine 2-epimerase" evidence="7">
    <location>
        <begin position="25"/>
        <end position="361"/>
    </location>
</feature>
<evidence type="ECO:0000256" key="3">
    <source>
        <dbReference type="ARBA" id="ARBA00038209"/>
    </source>
</evidence>
<organism evidence="8 9">
    <name type="scientific">Roseicella aerolata</name>
    <dbReference type="NCBI Taxonomy" id="2883479"/>
    <lineage>
        <taxon>Bacteria</taxon>
        <taxon>Pseudomonadati</taxon>
        <taxon>Pseudomonadota</taxon>
        <taxon>Alphaproteobacteria</taxon>
        <taxon>Acetobacterales</taxon>
        <taxon>Roseomonadaceae</taxon>
        <taxon>Roseicella</taxon>
    </lineage>
</organism>
<keyword evidence="1 5" id="KW-0413">Isomerase</keyword>
<dbReference type="PANTHER" id="PTHR43174">
    <property type="entry name" value="UDP-N-ACETYLGLUCOSAMINE 2-EPIMERASE"/>
    <property type="match status" value="1"/>
</dbReference>
<evidence type="ECO:0000259" key="7">
    <source>
        <dbReference type="Pfam" id="PF02350"/>
    </source>
</evidence>
<feature type="region of interest" description="Disordered" evidence="6">
    <location>
        <begin position="373"/>
        <end position="398"/>
    </location>
</feature>
<evidence type="ECO:0000256" key="2">
    <source>
        <dbReference type="ARBA" id="ARBA00036080"/>
    </source>
</evidence>
<evidence type="ECO:0000256" key="1">
    <source>
        <dbReference type="ARBA" id="ARBA00023235"/>
    </source>
</evidence>
<comment type="similarity">
    <text evidence="3 5">Belongs to the UDP-N-acetylglucosamine 2-epimerase family.</text>
</comment>
<dbReference type="Proteomes" id="UP001139311">
    <property type="component" value="Unassembled WGS sequence"/>
</dbReference>
<keyword evidence="9" id="KW-1185">Reference proteome</keyword>
<evidence type="ECO:0000313" key="9">
    <source>
        <dbReference type="Proteomes" id="UP001139311"/>
    </source>
</evidence>
<dbReference type="InterPro" id="IPR029767">
    <property type="entry name" value="WecB-like"/>
</dbReference>